<gene>
    <name evidence="1" type="ORF">VB738_10570</name>
</gene>
<dbReference type="EMBL" id="JAYGHX010000006">
    <property type="protein sequence ID" value="MEA5391700.1"/>
    <property type="molecule type" value="Genomic_DNA"/>
</dbReference>
<dbReference type="InterPro" id="IPR007332">
    <property type="entry name" value="DUF411"/>
</dbReference>
<protein>
    <submittedName>
        <fullName evidence="1">DUF411 domain-containing protein</fullName>
    </submittedName>
</protein>
<keyword evidence="2" id="KW-1185">Reference proteome</keyword>
<accession>A0ABU5RVL9</accession>
<proteinExistence type="predicted"/>
<evidence type="ECO:0000313" key="2">
    <source>
        <dbReference type="Proteomes" id="UP001304461"/>
    </source>
</evidence>
<organism evidence="1 2">
    <name type="scientific">Cyanobium gracile UHCC 0139</name>
    <dbReference type="NCBI Taxonomy" id="3110308"/>
    <lineage>
        <taxon>Bacteria</taxon>
        <taxon>Bacillati</taxon>
        <taxon>Cyanobacteriota</taxon>
        <taxon>Cyanophyceae</taxon>
        <taxon>Synechococcales</taxon>
        <taxon>Prochlorococcaceae</taxon>
        <taxon>Cyanobium</taxon>
    </lineage>
</organism>
<reference evidence="1 2" key="1">
    <citation type="submission" date="2023-12" db="EMBL/GenBank/DDBJ databases">
        <title>Baltic Sea Cyanobacteria.</title>
        <authorList>
            <person name="Delbaje E."/>
            <person name="Fewer D.P."/>
            <person name="Shishido T.K."/>
        </authorList>
    </citation>
    <scope>NUCLEOTIDE SEQUENCE [LARGE SCALE GENOMIC DNA]</scope>
    <source>
        <strain evidence="1 2">UHCC 0139</strain>
    </source>
</reference>
<dbReference type="Pfam" id="PF04214">
    <property type="entry name" value="DUF411"/>
    <property type="match status" value="1"/>
</dbReference>
<evidence type="ECO:0000313" key="1">
    <source>
        <dbReference type="EMBL" id="MEA5391700.1"/>
    </source>
</evidence>
<dbReference type="Proteomes" id="UP001304461">
    <property type="component" value="Unassembled WGS sequence"/>
</dbReference>
<dbReference type="RefSeq" id="WP_323305720.1">
    <property type="nucleotide sequence ID" value="NZ_JAYGHX010000006.1"/>
</dbReference>
<comment type="caution">
    <text evidence="1">The sequence shown here is derived from an EMBL/GenBank/DDBJ whole genome shotgun (WGS) entry which is preliminary data.</text>
</comment>
<sequence>MNTDHLFRSSPLFGLLAGISALTAVTTGVGSTLPVAAATAPVPITSYRSASCGCCKGWIQHMRDNGFQVRDVVIADSDSVKRRLGVPSQLASCHSAQVAGYVLEGHVPAADVKRLLRSRPPVVGLAVPGMVLGSPGMESAKATESYSVLAFSSTGRTSVFSRHFP</sequence>
<name>A0ABU5RVL9_9CYAN</name>